<dbReference type="EMBL" id="CP089391">
    <property type="protein sequence ID" value="WBL80226.1"/>
    <property type="molecule type" value="Genomic_DNA"/>
</dbReference>
<keyword evidence="3" id="KW-1185">Reference proteome</keyword>
<sequence length="202" mass="22563">MINNWLADIRAWAVCMIAYCAACASAMACALPGTPASLRGILFEHVPTDIYAPVVIEATIYDATDNVSFAYDRTFVPATLMKARVDRVIKGSIDTKYLKIFVYMNSCAHVGVGRGIVLGTLRDDPQRGIMLEAIQKADMRDWSKEFIAKQVAIHDATKCFKNEFGAPECRLPGIGPESMRPLWCRQSVADRTRRRAHFDRCL</sequence>
<reference evidence="2" key="1">
    <citation type="submission" date="2021-12" db="EMBL/GenBank/DDBJ databases">
        <title>Bradyrhizobium xenonodulans sp. nov.</title>
        <authorList>
            <person name="Claassens R."/>
            <person name="Venter S.N."/>
            <person name="Beukes C.W."/>
            <person name="Stepkowski T."/>
            <person name="Steenkamp E.T."/>
        </authorList>
    </citation>
    <scope>NUCLEOTIDE SEQUENCE</scope>
    <source>
        <strain evidence="2">14AB</strain>
    </source>
</reference>
<keyword evidence="1" id="KW-0732">Signal</keyword>
<feature type="chain" id="PRO_5045386935" evidence="1">
    <location>
        <begin position="31"/>
        <end position="202"/>
    </location>
</feature>
<name>A0ABY7MP95_9BRAD</name>
<dbReference type="Proteomes" id="UP001179614">
    <property type="component" value="Chromosome"/>
</dbReference>
<proteinExistence type="predicted"/>
<evidence type="ECO:0000313" key="3">
    <source>
        <dbReference type="Proteomes" id="UP001179614"/>
    </source>
</evidence>
<organism evidence="2 3">
    <name type="scientific">Bradyrhizobium xenonodulans</name>
    <dbReference type="NCBI Taxonomy" id="2736875"/>
    <lineage>
        <taxon>Bacteria</taxon>
        <taxon>Pseudomonadati</taxon>
        <taxon>Pseudomonadota</taxon>
        <taxon>Alphaproteobacteria</taxon>
        <taxon>Hyphomicrobiales</taxon>
        <taxon>Nitrobacteraceae</taxon>
        <taxon>Bradyrhizobium</taxon>
    </lineage>
</organism>
<feature type="signal peptide" evidence="1">
    <location>
        <begin position="1"/>
        <end position="30"/>
    </location>
</feature>
<gene>
    <name evidence="2" type="ORF">I3J27_07305</name>
</gene>
<protein>
    <submittedName>
        <fullName evidence="2">Uncharacterized protein</fullName>
    </submittedName>
</protein>
<evidence type="ECO:0000256" key="1">
    <source>
        <dbReference type="SAM" id="SignalP"/>
    </source>
</evidence>
<evidence type="ECO:0000313" key="2">
    <source>
        <dbReference type="EMBL" id="WBL80226.1"/>
    </source>
</evidence>
<accession>A0ABY7MP95</accession>
<dbReference type="RefSeq" id="WP_270167109.1">
    <property type="nucleotide sequence ID" value="NZ_CP089391.1"/>
</dbReference>